<dbReference type="FunCoup" id="Q9X1L1">
    <property type="interactions" value="386"/>
</dbReference>
<evidence type="ECO:0000313" key="15">
    <source>
        <dbReference type="EMBL" id="AAD36590.1"/>
    </source>
</evidence>
<evidence type="ECO:0000256" key="7">
    <source>
        <dbReference type="ARBA" id="ARBA00022915"/>
    </source>
</evidence>
<accession>Q9X1L1</accession>
<evidence type="ECO:0000256" key="12">
    <source>
        <dbReference type="NCBIfam" id="TIGR01296"/>
    </source>
</evidence>
<comment type="similarity">
    <text evidence="1">Belongs to the aspartate-semialdehyde dehydrogenase family.</text>
</comment>
<dbReference type="EMBL" id="AE000512">
    <property type="protein sequence ID" value="AAD36590.1"/>
    <property type="molecule type" value="Genomic_DNA"/>
</dbReference>
<dbReference type="SMART" id="SM00859">
    <property type="entry name" value="Semialdhyde_dh"/>
    <property type="match status" value="1"/>
</dbReference>
<keyword evidence="5" id="KW-0791">Threonine biosynthesis</keyword>
<dbReference type="OrthoDB" id="9805684at2"/>
<evidence type="ECO:0000313" key="16">
    <source>
        <dbReference type="Proteomes" id="UP000008183"/>
    </source>
</evidence>
<dbReference type="SUPFAM" id="SSF55347">
    <property type="entry name" value="Glyceraldehyde-3-phosphate dehydrogenase-like, C-terminal domain"/>
    <property type="match status" value="1"/>
</dbReference>
<dbReference type="KEGG" id="tmm:Tmari_1531"/>
<dbReference type="SUPFAM" id="SSF51735">
    <property type="entry name" value="NAD(P)-binding Rossmann-fold domains"/>
    <property type="match status" value="1"/>
</dbReference>
<dbReference type="Pfam" id="PF01118">
    <property type="entry name" value="Semialdhyde_dh"/>
    <property type="match status" value="1"/>
</dbReference>
<feature type="active site" description="Proton acceptor" evidence="13">
    <location>
        <position position="237"/>
    </location>
</feature>
<dbReference type="GO" id="GO:0050661">
    <property type="term" value="F:NADP binding"/>
    <property type="evidence" value="ECO:0007669"/>
    <property type="project" value="InterPro"/>
</dbReference>
<dbReference type="AlphaFoldDB" id="Q9X1L1"/>
<dbReference type="GO" id="GO:0009097">
    <property type="term" value="P:isoleucine biosynthetic process"/>
    <property type="evidence" value="ECO:0007669"/>
    <property type="project" value="UniProtKB-UniRule"/>
</dbReference>
<dbReference type="NCBIfam" id="TIGR01296">
    <property type="entry name" value="asd_B"/>
    <property type="match status" value="1"/>
</dbReference>
<evidence type="ECO:0000256" key="6">
    <source>
        <dbReference type="ARBA" id="ARBA00022857"/>
    </source>
</evidence>
<keyword evidence="7" id="KW-0220">Diaminopimelate biosynthesis</keyword>
<evidence type="ECO:0000259" key="14">
    <source>
        <dbReference type="SMART" id="SM00859"/>
    </source>
</evidence>
<dbReference type="InterPro" id="IPR005986">
    <property type="entry name" value="Asp_semialdehyde_DH_beta"/>
</dbReference>
<dbReference type="PATRIC" id="fig|243274.17.peg.1531"/>
<keyword evidence="16" id="KW-1185">Reference proteome</keyword>
<keyword evidence="9" id="KW-0457">Lysine biosynthesis</keyword>
<dbReference type="Pfam" id="PF02774">
    <property type="entry name" value="Semialdhyde_dhC"/>
    <property type="match status" value="1"/>
</dbReference>
<proteinExistence type="inferred from homology"/>
<keyword evidence="10" id="KW-0486">Methionine biosynthesis</keyword>
<organism evidence="15 16">
    <name type="scientific">Thermotoga maritima (strain ATCC 43589 / DSM 3109 / JCM 10099 / NBRC 100826 / MSB8)</name>
    <dbReference type="NCBI Taxonomy" id="243274"/>
    <lineage>
        <taxon>Bacteria</taxon>
        <taxon>Thermotogati</taxon>
        <taxon>Thermotogota</taxon>
        <taxon>Thermotogae</taxon>
        <taxon>Thermotogales</taxon>
        <taxon>Thermotogaceae</taxon>
        <taxon>Thermotoga</taxon>
    </lineage>
</organism>
<comment type="subunit">
    <text evidence="2">Homodimer.</text>
</comment>
<dbReference type="PANTHER" id="PTHR46278:SF2">
    <property type="entry name" value="ASPARTATE-SEMIALDEHYDE DEHYDROGENASE"/>
    <property type="match status" value="1"/>
</dbReference>
<evidence type="ECO:0000256" key="4">
    <source>
        <dbReference type="ARBA" id="ARBA00022605"/>
    </source>
</evidence>
<evidence type="ECO:0000256" key="11">
    <source>
        <dbReference type="ARBA" id="ARBA00047891"/>
    </source>
</evidence>
<feature type="domain" description="Semialdehyde dehydrogenase NAD-binding" evidence="14">
    <location>
        <begin position="4"/>
        <end position="120"/>
    </location>
</feature>
<dbReference type="CDD" id="cd02316">
    <property type="entry name" value="VcASADH2_like_N"/>
    <property type="match status" value="1"/>
</dbReference>
<keyword evidence="6" id="KW-0521">NADP</keyword>
<evidence type="ECO:0000256" key="2">
    <source>
        <dbReference type="ARBA" id="ARBA00011738"/>
    </source>
</evidence>
<sequence>MKVKVGVVGATGEVGRTMVKVLEEFNVPVTELRLFASERSVGKEIEFKGEKFKVELLTEESMKWKCDYFLFSAGASVSRKFAPIAAENGVTVIDNSSAFRMEKEIPLVVPEVNAYLLKGYTGIIANPNCSTIQMILSIYKLHEVYGIEEIFVSTYQSVSGAGHKGIEELLAQERGENVMKVFPKPIHRNVIPLIGDIQENLFSQEEMKMVNETRKILNDYSIRVYPTTVRVPVLYGHSEAIMVRLKKPYESLEKVREVIASGEDVVVTDDLITPVDVAGKNETYVCRLRATDERSILFWNVADNIRVGAATNAVRILLKHAEMNGKV</sequence>
<dbReference type="GO" id="GO:0009086">
    <property type="term" value="P:methionine biosynthetic process"/>
    <property type="evidence" value="ECO:0007669"/>
    <property type="project" value="UniProtKB-UniRule"/>
</dbReference>
<reference evidence="15 16" key="1">
    <citation type="journal article" date="1999" name="Nature">
        <title>Evidence for lateral gene transfer between Archaea and Bacteria from genome sequence of Thermotoga maritima.</title>
        <authorList>
            <person name="Nelson K.E."/>
            <person name="Clayton R.A."/>
            <person name="Gill S.R."/>
            <person name="Gwinn M.L."/>
            <person name="Dodson R.J."/>
            <person name="Haft D.H."/>
            <person name="Hickey E.K."/>
            <person name="Peterson J.D."/>
            <person name="Nelson W.C."/>
            <person name="Ketchum K.A."/>
            <person name="McDonald L."/>
            <person name="Utterback T.R."/>
            <person name="Malek J.A."/>
            <person name="Linher K.D."/>
            <person name="Garrett M.M."/>
            <person name="Stewart A.M."/>
            <person name="Cotton M.D."/>
            <person name="Pratt M.S."/>
            <person name="Phillips C.A."/>
            <person name="Richardson D."/>
            <person name="Heidelberg J."/>
            <person name="Sutton G.G."/>
            <person name="Fleischmann R.D."/>
            <person name="White O."/>
            <person name="Salzberg S.L."/>
            <person name="Smith H.O."/>
            <person name="Venter J.C."/>
            <person name="Fraser C.M."/>
        </authorList>
    </citation>
    <scope>NUCLEOTIDE SEQUENCE [LARGE SCALE GENOMIC DNA]</scope>
    <source>
        <strain evidence="16">ATCC 43589 / DSM 3109 / JCM 10099 / NBRC 100826 / MSB8</strain>
    </source>
</reference>
<dbReference type="PaxDb" id="243274-THEMA_06685"/>
<comment type="catalytic activity">
    <reaction evidence="11">
        <text>L-aspartate 4-semialdehyde + phosphate + NADP(+) = 4-phospho-L-aspartate + NADPH + H(+)</text>
        <dbReference type="Rhea" id="RHEA:24284"/>
        <dbReference type="ChEBI" id="CHEBI:15378"/>
        <dbReference type="ChEBI" id="CHEBI:43474"/>
        <dbReference type="ChEBI" id="CHEBI:57535"/>
        <dbReference type="ChEBI" id="CHEBI:57783"/>
        <dbReference type="ChEBI" id="CHEBI:58349"/>
        <dbReference type="ChEBI" id="CHEBI:537519"/>
        <dbReference type="EC" id="1.2.1.11"/>
    </reaction>
</comment>
<dbReference type="PIRSF" id="PIRSF000148">
    <property type="entry name" value="ASA_dh"/>
    <property type="match status" value="1"/>
</dbReference>
<protein>
    <recommendedName>
        <fullName evidence="3 12">Aspartate-semialdehyde dehydrogenase</fullName>
        <ecNumber evidence="3 12">1.2.1.11</ecNumber>
    </recommendedName>
</protein>
<evidence type="ECO:0000256" key="9">
    <source>
        <dbReference type="ARBA" id="ARBA00023154"/>
    </source>
</evidence>
<evidence type="ECO:0000256" key="13">
    <source>
        <dbReference type="PIRSR" id="PIRSR000148-1"/>
    </source>
</evidence>
<evidence type="ECO:0000256" key="8">
    <source>
        <dbReference type="ARBA" id="ARBA00023002"/>
    </source>
</evidence>
<dbReference type="Gene3D" id="3.40.50.720">
    <property type="entry name" value="NAD(P)-binding Rossmann-like Domain"/>
    <property type="match status" value="1"/>
</dbReference>
<evidence type="ECO:0000256" key="5">
    <source>
        <dbReference type="ARBA" id="ARBA00022697"/>
    </source>
</evidence>
<keyword evidence="8" id="KW-0560">Oxidoreductase</keyword>
<dbReference type="KEGG" id="tma:TM1523"/>
<dbReference type="NCBIfam" id="NF011456">
    <property type="entry name" value="PRK14874.1"/>
    <property type="match status" value="1"/>
</dbReference>
<dbReference type="GO" id="GO:0009088">
    <property type="term" value="P:threonine biosynthetic process"/>
    <property type="evidence" value="ECO:0007669"/>
    <property type="project" value="UniProtKB-UniRule"/>
</dbReference>
<dbReference type="GO" id="GO:0046983">
    <property type="term" value="F:protein dimerization activity"/>
    <property type="evidence" value="ECO:0007669"/>
    <property type="project" value="InterPro"/>
</dbReference>
<dbReference type="GO" id="GO:0019877">
    <property type="term" value="P:diaminopimelate biosynthetic process"/>
    <property type="evidence" value="ECO:0007669"/>
    <property type="project" value="UniProtKB-KW"/>
</dbReference>
<feature type="active site" description="Acyl-thioester intermediate" evidence="13">
    <location>
        <position position="129"/>
    </location>
</feature>
<dbReference type="CDD" id="cd18131">
    <property type="entry name" value="ASADH_C_bac_euk_like"/>
    <property type="match status" value="1"/>
</dbReference>
<evidence type="ECO:0000256" key="1">
    <source>
        <dbReference type="ARBA" id="ARBA00010584"/>
    </source>
</evidence>
<dbReference type="InParanoid" id="Q9X1L1"/>
<evidence type="ECO:0000256" key="10">
    <source>
        <dbReference type="ARBA" id="ARBA00023167"/>
    </source>
</evidence>
<dbReference type="EC" id="1.2.1.11" evidence="3 12"/>
<dbReference type="PANTHER" id="PTHR46278">
    <property type="entry name" value="DEHYDROGENASE, PUTATIVE-RELATED"/>
    <property type="match status" value="1"/>
</dbReference>
<dbReference type="GO" id="GO:0051287">
    <property type="term" value="F:NAD binding"/>
    <property type="evidence" value="ECO:0007669"/>
    <property type="project" value="InterPro"/>
</dbReference>
<dbReference type="GO" id="GO:0009089">
    <property type="term" value="P:lysine biosynthetic process via diaminopimelate"/>
    <property type="evidence" value="ECO:0007669"/>
    <property type="project" value="UniProtKB-UniRule"/>
</dbReference>
<gene>
    <name evidence="15" type="ordered locus">TM_1523</name>
</gene>
<dbReference type="InterPro" id="IPR000534">
    <property type="entry name" value="Semialdehyde_DH_NAD-bd"/>
</dbReference>
<dbReference type="InterPro" id="IPR036291">
    <property type="entry name" value="NAD(P)-bd_dom_sf"/>
</dbReference>
<dbReference type="PIR" id="D72246">
    <property type="entry name" value="D72246"/>
</dbReference>
<name>Q9X1L1_THEMA</name>
<dbReference type="GO" id="GO:0004073">
    <property type="term" value="F:aspartate-semialdehyde dehydrogenase activity"/>
    <property type="evidence" value="ECO:0007669"/>
    <property type="project" value="UniProtKB-UniRule"/>
</dbReference>
<evidence type="ECO:0000256" key="3">
    <source>
        <dbReference type="ARBA" id="ARBA00013120"/>
    </source>
</evidence>
<dbReference type="EnsemblBacteria" id="AAD36590">
    <property type="protein sequence ID" value="AAD36590"/>
    <property type="gene ID" value="TM_1523"/>
</dbReference>
<keyword evidence="4" id="KW-0028">Amino-acid biosynthesis</keyword>
<dbReference type="InterPro" id="IPR012280">
    <property type="entry name" value="Semialdhyde_DH_dimer_dom"/>
</dbReference>
<dbReference type="Proteomes" id="UP000008183">
    <property type="component" value="Chromosome"/>
</dbReference>
<dbReference type="Gene3D" id="3.30.360.10">
    <property type="entry name" value="Dihydrodipicolinate Reductase, domain 2"/>
    <property type="match status" value="1"/>
</dbReference>